<gene>
    <name evidence="1" type="primary">ORF25292</name>
</gene>
<dbReference type="EMBL" id="HACG01008604">
    <property type="protein sequence ID" value="CEK55469.1"/>
    <property type="molecule type" value="Transcribed_RNA"/>
</dbReference>
<accession>A0A0B6YH49</accession>
<dbReference type="AlphaFoldDB" id="A0A0B6YH49"/>
<reference evidence="1" key="1">
    <citation type="submission" date="2014-12" db="EMBL/GenBank/DDBJ databases">
        <title>Insight into the proteome of Arion vulgaris.</title>
        <authorList>
            <person name="Aradska J."/>
            <person name="Bulat T."/>
            <person name="Smidak R."/>
            <person name="Sarate P."/>
            <person name="Gangsoo J."/>
            <person name="Sialana F."/>
            <person name="Bilban M."/>
            <person name="Lubec G."/>
        </authorList>
    </citation>
    <scope>NUCLEOTIDE SEQUENCE</scope>
    <source>
        <tissue evidence="1">Skin</tissue>
    </source>
</reference>
<organism evidence="1">
    <name type="scientific">Arion vulgaris</name>
    <dbReference type="NCBI Taxonomy" id="1028688"/>
    <lineage>
        <taxon>Eukaryota</taxon>
        <taxon>Metazoa</taxon>
        <taxon>Spiralia</taxon>
        <taxon>Lophotrochozoa</taxon>
        <taxon>Mollusca</taxon>
        <taxon>Gastropoda</taxon>
        <taxon>Heterobranchia</taxon>
        <taxon>Euthyneura</taxon>
        <taxon>Panpulmonata</taxon>
        <taxon>Eupulmonata</taxon>
        <taxon>Stylommatophora</taxon>
        <taxon>Helicina</taxon>
        <taxon>Arionoidea</taxon>
        <taxon>Arionidae</taxon>
        <taxon>Arion</taxon>
    </lineage>
</organism>
<protein>
    <submittedName>
        <fullName evidence="1">Uncharacterized protein</fullName>
    </submittedName>
</protein>
<name>A0A0B6YH49_9EUPU</name>
<evidence type="ECO:0000313" key="1">
    <source>
        <dbReference type="EMBL" id="CEK55469.1"/>
    </source>
</evidence>
<proteinExistence type="predicted"/>
<sequence length="63" mass="7164">MTEYVQNFHQSAKDLTCIFQGLSLTKNAQCHQENVNTIIQKSSKGWIGYVLNIEANSHKIALR</sequence>